<feature type="region of interest" description="Disordered" evidence="1">
    <location>
        <begin position="1"/>
        <end position="37"/>
    </location>
</feature>
<sequence length="293" mass="32644">MSPAGPMTNPVPEHSEPPIASIEPENSTQSSTAVDPEIPTISSEVLLALGDLMPEKPVYGPPVNSDLARIWSNILKSGLLKETKQKLMEQLIPENVPLLKAPKLNPEISASVSDNIVSRDKKIEFEQNQLGIGLSIISNAISVLINNDSVDRLKLISLLSDAGRILTDLHLVQTKSRRNLIFPVIDKKFYDAIKDVERDEYIYGVNLTDKIKVLKTCQQSGQSIKKPTFNQHNNKANHKGNSQGPPRYNQRTPARYGPKKHQSSIQARKHHGHYYQSTTKKTKTPQEKPPART</sequence>
<protein>
    <submittedName>
        <fullName evidence="2">Uncharacterized protein</fullName>
    </submittedName>
</protein>
<gene>
    <name evidence="2" type="ORF">HF086_011606</name>
</gene>
<reference evidence="2" key="1">
    <citation type="journal article" date="2021" name="G3 (Bethesda)">
        <title>Genome and transcriptome analysis of the beet armyworm Spodoptera exigua reveals targets for pest control. .</title>
        <authorList>
            <person name="Simon S."/>
            <person name="Breeschoten T."/>
            <person name="Jansen H.J."/>
            <person name="Dirks R.P."/>
            <person name="Schranz M.E."/>
            <person name="Ros V.I.D."/>
        </authorList>
    </citation>
    <scope>NUCLEOTIDE SEQUENCE</scope>
    <source>
        <strain evidence="2">TB_SE_WUR_2020</strain>
    </source>
</reference>
<feature type="compositionally biased region" description="Basic residues" evidence="1">
    <location>
        <begin position="257"/>
        <end position="273"/>
    </location>
</feature>
<comment type="caution">
    <text evidence="2">The sequence shown here is derived from an EMBL/GenBank/DDBJ whole genome shotgun (WGS) entry which is preliminary data.</text>
</comment>
<feature type="compositionally biased region" description="Polar residues" evidence="1">
    <location>
        <begin position="24"/>
        <end position="33"/>
    </location>
</feature>
<feature type="region of interest" description="Disordered" evidence="1">
    <location>
        <begin position="223"/>
        <end position="293"/>
    </location>
</feature>
<evidence type="ECO:0000313" key="3">
    <source>
        <dbReference type="Proteomes" id="UP000814243"/>
    </source>
</evidence>
<dbReference type="EMBL" id="JACEFF010000620">
    <property type="protein sequence ID" value="KAH9634346.1"/>
    <property type="molecule type" value="Genomic_DNA"/>
</dbReference>
<feature type="compositionally biased region" description="Polar residues" evidence="1">
    <location>
        <begin position="223"/>
        <end position="252"/>
    </location>
</feature>
<accession>A0A922MCS4</accession>
<dbReference type="AlphaFoldDB" id="A0A922MCS4"/>
<dbReference type="PANTHER" id="PTHR34239:SF2">
    <property type="entry name" value="TRANSPOSABLE ELEMENT P TRANSPOSASE_THAP9 CONSERVED DOMAIN-CONTAINING PROTEIN"/>
    <property type="match status" value="1"/>
</dbReference>
<evidence type="ECO:0000313" key="2">
    <source>
        <dbReference type="EMBL" id="KAH9634346.1"/>
    </source>
</evidence>
<name>A0A922MCS4_SPOEX</name>
<proteinExistence type="predicted"/>
<dbReference type="Proteomes" id="UP000814243">
    <property type="component" value="Unassembled WGS sequence"/>
</dbReference>
<organism evidence="2 3">
    <name type="scientific">Spodoptera exigua</name>
    <name type="common">Beet armyworm</name>
    <name type="synonym">Noctua fulgens</name>
    <dbReference type="NCBI Taxonomy" id="7107"/>
    <lineage>
        <taxon>Eukaryota</taxon>
        <taxon>Metazoa</taxon>
        <taxon>Ecdysozoa</taxon>
        <taxon>Arthropoda</taxon>
        <taxon>Hexapoda</taxon>
        <taxon>Insecta</taxon>
        <taxon>Pterygota</taxon>
        <taxon>Neoptera</taxon>
        <taxon>Endopterygota</taxon>
        <taxon>Lepidoptera</taxon>
        <taxon>Glossata</taxon>
        <taxon>Ditrysia</taxon>
        <taxon>Noctuoidea</taxon>
        <taxon>Noctuidae</taxon>
        <taxon>Amphipyrinae</taxon>
        <taxon>Spodoptera</taxon>
    </lineage>
</organism>
<feature type="compositionally biased region" description="Basic and acidic residues" evidence="1">
    <location>
        <begin position="284"/>
        <end position="293"/>
    </location>
</feature>
<dbReference type="PANTHER" id="PTHR34239">
    <property type="entry name" value="APPLE DOMAIN-CONTAINING PROTEIN"/>
    <property type="match status" value="1"/>
</dbReference>
<evidence type="ECO:0000256" key="1">
    <source>
        <dbReference type="SAM" id="MobiDB-lite"/>
    </source>
</evidence>